<evidence type="ECO:0000313" key="3">
    <source>
        <dbReference type="Proteomes" id="UP001595607"/>
    </source>
</evidence>
<comment type="caution">
    <text evidence="2">The sequence shown here is derived from an EMBL/GenBank/DDBJ whole genome shotgun (WGS) entry which is preliminary data.</text>
</comment>
<dbReference type="Pfam" id="PF08484">
    <property type="entry name" value="Methyltransf_14"/>
    <property type="match status" value="1"/>
</dbReference>
<dbReference type="InterPro" id="IPR013691">
    <property type="entry name" value="MeTrfase_14"/>
</dbReference>
<feature type="domain" description="C-methyltransferase" evidence="1">
    <location>
        <begin position="231"/>
        <end position="379"/>
    </location>
</feature>
<dbReference type="Pfam" id="PF13489">
    <property type="entry name" value="Methyltransf_23"/>
    <property type="match status" value="1"/>
</dbReference>
<dbReference type="GO" id="GO:0008168">
    <property type="term" value="F:methyltransferase activity"/>
    <property type="evidence" value="ECO:0007669"/>
    <property type="project" value="UniProtKB-KW"/>
</dbReference>
<dbReference type="SUPFAM" id="SSF53335">
    <property type="entry name" value="S-adenosyl-L-methionine-dependent methyltransferases"/>
    <property type="match status" value="1"/>
</dbReference>
<dbReference type="Gene3D" id="3.40.50.150">
    <property type="entry name" value="Vaccinia Virus protein VP39"/>
    <property type="match status" value="1"/>
</dbReference>
<keyword evidence="2" id="KW-0489">Methyltransferase</keyword>
<dbReference type="GO" id="GO:0032259">
    <property type="term" value="P:methylation"/>
    <property type="evidence" value="ECO:0007669"/>
    <property type="project" value="UniProtKB-KW"/>
</dbReference>
<evidence type="ECO:0000313" key="2">
    <source>
        <dbReference type="EMBL" id="MFC3302229.1"/>
    </source>
</evidence>
<dbReference type="RefSeq" id="WP_189570301.1">
    <property type="nucleotide sequence ID" value="NZ_BMXU01000001.1"/>
</dbReference>
<sequence length="435" mass="47379">MGIAAAISYCRACHGTTLTHAFEIGDGVEWVYCGDHDGRSGCGLLQRAEVYEERPAPLALDTSWTDEFRLKAAAHQTLEMLSTREGTALDIGCGSGTLARAYPRWIVPIGLDPSLPETGPQDWGVGIKEDFLSADGQNALKKIGVKKFDIITAISVLGEMDDPLAFFLRAKTWLAKDGVMVLETPYAALALTRTLAGTFHQRAEAVYTLAVLQRIAQATGFSIVRGCMTETQGGSLRLFLTHDDYSGHDYAPWREQLARLWDEESALSLVGPSAYRAFEMRVNQRTAEVYGFSEALARHGLHAYLLGTGPRMDMILDASGFDTEVIAAAIGLPQVATPFEVISEEEGRACPPDVLIADGAYKREVLENWHQFVMDGGRIAFLEPELLIVDGTNYPRELGRTLAVTDGPGSVDTLRAALSAMRKPAQLVVVSKNRA</sequence>
<proteinExistence type="predicted"/>
<gene>
    <name evidence="2" type="ORF">ACFONP_05730</name>
</gene>
<name>A0ABV7M9W2_9PROT</name>
<protein>
    <submittedName>
        <fullName evidence="2">Class I SAM-dependent methyltransferase</fullName>
    </submittedName>
</protein>
<evidence type="ECO:0000259" key="1">
    <source>
        <dbReference type="Pfam" id="PF08484"/>
    </source>
</evidence>
<dbReference type="EMBL" id="JBHRVA010000002">
    <property type="protein sequence ID" value="MFC3302229.1"/>
    <property type="molecule type" value="Genomic_DNA"/>
</dbReference>
<reference evidence="3" key="1">
    <citation type="journal article" date="2019" name="Int. J. Syst. Evol. Microbiol.">
        <title>The Global Catalogue of Microorganisms (GCM) 10K type strain sequencing project: providing services to taxonomists for standard genome sequencing and annotation.</title>
        <authorList>
            <consortium name="The Broad Institute Genomics Platform"/>
            <consortium name="The Broad Institute Genome Sequencing Center for Infectious Disease"/>
            <person name="Wu L."/>
            <person name="Ma J."/>
        </authorList>
    </citation>
    <scope>NUCLEOTIDE SEQUENCE [LARGE SCALE GENOMIC DNA]</scope>
    <source>
        <strain evidence="3">KCTC 22245</strain>
    </source>
</reference>
<keyword evidence="2" id="KW-0808">Transferase</keyword>
<keyword evidence="3" id="KW-1185">Reference proteome</keyword>
<accession>A0ABV7M9W2</accession>
<dbReference type="Proteomes" id="UP001595607">
    <property type="component" value="Unassembled WGS sequence"/>
</dbReference>
<dbReference type="InterPro" id="IPR029063">
    <property type="entry name" value="SAM-dependent_MTases_sf"/>
</dbReference>
<organism evidence="2 3">
    <name type="scientific">Parvularcula lutaonensis</name>
    <dbReference type="NCBI Taxonomy" id="491923"/>
    <lineage>
        <taxon>Bacteria</taxon>
        <taxon>Pseudomonadati</taxon>
        <taxon>Pseudomonadota</taxon>
        <taxon>Alphaproteobacteria</taxon>
        <taxon>Parvularculales</taxon>
        <taxon>Parvularculaceae</taxon>
        <taxon>Parvularcula</taxon>
    </lineage>
</organism>
<dbReference type="CDD" id="cd02440">
    <property type="entry name" value="AdoMet_MTases"/>
    <property type="match status" value="1"/>
</dbReference>